<feature type="compositionally biased region" description="Acidic residues" evidence="4">
    <location>
        <begin position="135"/>
        <end position="177"/>
    </location>
</feature>
<organism evidence="6 7">
    <name type="scientific">Bemisia tabaci</name>
    <name type="common">Sweetpotato whitefly</name>
    <name type="synonym">Aleurodes tabaci</name>
    <dbReference type="NCBI Taxonomy" id="7038"/>
    <lineage>
        <taxon>Eukaryota</taxon>
        <taxon>Metazoa</taxon>
        <taxon>Ecdysozoa</taxon>
        <taxon>Arthropoda</taxon>
        <taxon>Hexapoda</taxon>
        <taxon>Insecta</taxon>
        <taxon>Pterygota</taxon>
        <taxon>Neoptera</taxon>
        <taxon>Paraneoptera</taxon>
        <taxon>Hemiptera</taxon>
        <taxon>Sternorrhyncha</taxon>
        <taxon>Aleyrodoidea</taxon>
        <taxon>Aleyrodidae</taxon>
        <taxon>Aleyrodinae</taxon>
        <taxon>Bemisia</taxon>
    </lineage>
</organism>
<feature type="region of interest" description="Disordered" evidence="4">
    <location>
        <begin position="313"/>
        <end position="332"/>
    </location>
</feature>
<dbReference type="InterPro" id="IPR001841">
    <property type="entry name" value="Znf_RING"/>
</dbReference>
<feature type="compositionally biased region" description="Polar residues" evidence="4">
    <location>
        <begin position="990"/>
        <end position="1000"/>
    </location>
</feature>
<feature type="region of interest" description="Disordered" evidence="4">
    <location>
        <begin position="2178"/>
        <end position="2272"/>
    </location>
</feature>
<sequence length="2440" mass="270608">MEGGMTMDELNKKLNSSLYTINRNGKICNAKTILLPKSCHAVLMRYNGALVKKIEAFSKTRINFPSLRDKGNQVEVIGRSNDVRSVLELFFDIVSGSADLLMQGVPSTIAISEEEIENLVDSFCTSISVGGRSEDPEESEHEDDEDDDYCTYSDESAEEEEEDDNDDDYDDDNDDDDDHIHYHDDDLLGLSDYTSESESTDDVSDDDTGMADFQHKIADFFNKQFSGNANERHKEISEHFSTPLTKAEKDAHKKTAKIAAQSTNLFEKMATKSKGKKSDVLGDFNKIFQNAIESQLSTQMKVNAENFGVFAKPTRKPAKSSNVSSQKESKVSGIIAQKIAQAISEKESGKESKDESKGSAPNTSSKAGSKQVANKGASVDPGQSKSKKKSRKRADTVSSCQSDPSSDTVPLENSQVSNLKKRLRTNSDQNSDDTDTKNEPPNYLKNGSNALIANNFLKAIQNLKAAKDVSKNVSQAACSPAMDAVVFTYTLCAAYIKSGTYDNLVLAINELNSIPPNMVSRLPAIKYLLAVACHKLNRFKIAEEKLEELHSTLKKDVVTLESYFYPGTDVIIPETQLENLLAESKKLESDCRLTQHNPVAVCRFESCSDLSSHIYPSKYIFSNDPDFSGYIVVVCQEKCDVEYHVNCWKAYKESKVTGSTGRVSDRDFLGQPCPTMDCVLNDGSHSPIIKIDLYDSQGSIKHSAAVDVAKLKLEAAKKKEREKLEKEKEKIEKMEREKQEKEKAKIEKSKSTDKVTAQKKTAPEDLNKTKSQKTPVKKPKQANVEKQKSSNKLTFSLDNADKLEKKRVDEEIELAVCKDRIGTLRHLWQTQHYVDPSVPQIIDPDFPSELQYQETENAEIKTFIYSMFKEMFQAEGPQRVVDVQQKWDHSVEFQDVKKMLKKSENVCDVLLVSNDFFIIEDMMALQCQLPEVYNQVKDVTLESLRFMQGALFKPKEDSASKVDKSSDPFRFLPALNDPLIFNGSDKNSKSLKSTSDQKVNAAQPRSVESKKEDETVIFDSNCNKNKNLSANEKATSKSEQAEASKQDNNSSVLLNTLNKIADRVKPSETVASKNSSRVKLVRDKIHDVKASKAQKGNPVTAVENKLVDTNVPKLSKSDPLQALSSNLIEFVSESFQKVSTAANKPVDSSVSHNNVELKLETERERTINLNSLEGDTLSPKVDENKEFYECEPSLNNPLQNELAGRNIGSVREDEVAPECSTNTSNQSNKLDHTKKLTELECEPIVLPNNEVLRFCNGTSIGVILKEMEKIQRFMHNDYETNEINLQMLNELVNNFLSKFVGNEIEKLKTESGSKILFKKKVKLCLNISKKVNQIIMEKCMDMMDTIHSFGGTFIKRYSDLAENLDNLSCDNYMPLKTILNSTCSILDTSAISAGDFFFKKPKSIESSHVGCQTSASDFLDSEAQTDSPSLQPAETESGETKLLFDHVRTQNDMILKFCNDYSSLMPPIISENCEEMVVGNNSFERNSKDQGSLLALNTVLIKSVFTAFEVNSQKFKTTVDSMLEDLQTNQMDFIFNLLRSRYKEKVADYEAFLKKFCTNSSRNLDCWAEIQDNIEHCRKMLHQLDYKENVFKLKLAKLKSQLSESGAVSVEDVGDLLALNFEPDPELNLKVSTIHQVFVSLLKAAANEFQRQNHKFLLKVLLQARDANLSLSDLTTQILAQQRNQNRSDPRSDQSTCSTESDRENTGASSDGKISTRPSRSNSVVSQSEGEVSEREENSQNFTTSKKSDENFRQAVQGQVHEPRTPVVSCGSSSQNAQPKLSNSEISHGAISSGKVSGDTIPESKIKTPVSTVQTNISSHPSASGNTTLSRCDANEHLIAKTELEKTGSASSSETLKKASIQHVGDYSLTQVNDALTVAEINSVDPSTPAKLDRKLLEDTVKQTLIETLSEKLVTNPTSLLPQSIASVSDVEISHKSSSNNVSKVPSETPNAQPSILEDKKAFEEAMRQIAKRLVENVPEKSSGKPPVNHVNQNSPPASSKPPSFLPPSDSVKNSKPQSETRNALPPCIPSLSKIAIENSVQNTRKRGAEKLLEVFETKLKSNPANLNPPPLPSKTPSSEYHSSSSSINKLGQFAPPNQFAPQFAPPNQFAPQFAPPNQFAPQFAPPNQFAPQFAPPNQFVPQFAPPSIPSNQKDFVPPVQQLANVIPADQCTFVSKPTTSAQKVPPVGKAPPHQTPVKLPTFPAENAHHSTNPVPMTQQKCVSSSAVKSNGTVKSSVNAASQNVSQTASKANQPKKKTDTNLQPPGPSRVESKLLSSLKDGCFKKLMLSLKQKYPKKSDVELILYLKSAREMNGEQLTGMSFNEIIALVDSMIETPNFKFPKLSGSGSNGAKPSTSVMGLEKFGQSAWVKKEERLSNYSNEDLKECVVCCCKMARNTTTTLTCKHVFHTHCIREWLRIKCVCPLCQAVCLMPDEYPSLR</sequence>
<feature type="compositionally biased region" description="Low complexity" evidence="4">
    <location>
        <begin position="1721"/>
        <end position="1730"/>
    </location>
</feature>
<evidence type="ECO:0000256" key="3">
    <source>
        <dbReference type="PROSITE-ProRule" id="PRU00175"/>
    </source>
</evidence>
<gene>
    <name evidence="6" type="ORF">BEMITA_LOCUS5172</name>
</gene>
<feature type="region of interest" description="Disordered" evidence="4">
    <location>
        <begin position="127"/>
        <end position="209"/>
    </location>
</feature>
<name>A0A9P0A5C8_BEMTA</name>
<feature type="region of interest" description="Disordered" evidence="4">
    <location>
        <begin position="986"/>
        <end position="1050"/>
    </location>
</feature>
<evidence type="ECO:0000313" key="7">
    <source>
        <dbReference type="Proteomes" id="UP001152759"/>
    </source>
</evidence>
<feature type="region of interest" description="Disordered" evidence="4">
    <location>
        <begin position="1681"/>
        <end position="1801"/>
    </location>
</feature>
<evidence type="ECO:0000313" key="6">
    <source>
        <dbReference type="EMBL" id="CAH0386003.1"/>
    </source>
</evidence>
<feature type="domain" description="RING-type" evidence="5">
    <location>
        <begin position="2387"/>
        <end position="2427"/>
    </location>
</feature>
<evidence type="ECO:0000256" key="1">
    <source>
        <dbReference type="ARBA" id="ARBA00022771"/>
    </source>
</evidence>
<proteinExistence type="predicted"/>
<dbReference type="CDD" id="cd00105">
    <property type="entry name" value="KH-I"/>
    <property type="match status" value="1"/>
</dbReference>
<feature type="compositionally biased region" description="Polar residues" evidence="4">
    <location>
        <begin position="1990"/>
        <end position="2002"/>
    </location>
</feature>
<keyword evidence="7" id="KW-1185">Reference proteome</keyword>
<reference evidence="6" key="1">
    <citation type="submission" date="2021-12" db="EMBL/GenBank/DDBJ databases">
        <authorList>
            <person name="King R."/>
        </authorList>
    </citation>
    <scope>NUCLEOTIDE SEQUENCE</scope>
</reference>
<evidence type="ECO:0000256" key="2">
    <source>
        <dbReference type="ARBA" id="ARBA00022833"/>
    </source>
</evidence>
<feature type="region of interest" description="Disordered" evidence="4">
    <location>
        <begin position="2061"/>
        <end position="2154"/>
    </location>
</feature>
<dbReference type="CDD" id="cd16448">
    <property type="entry name" value="RING-H2"/>
    <property type="match status" value="1"/>
</dbReference>
<feature type="compositionally biased region" description="Polar residues" evidence="4">
    <location>
        <begin position="1770"/>
        <end position="1786"/>
    </location>
</feature>
<feature type="region of interest" description="Disordered" evidence="4">
    <location>
        <begin position="1977"/>
        <end position="2027"/>
    </location>
</feature>
<dbReference type="Proteomes" id="UP001152759">
    <property type="component" value="Chromosome 3"/>
</dbReference>
<dbReference type="PANTHER" id="PTHR17550">
    <property type="entry name" value="E3 UBIQUITIN-PROTEIN LIGASE TTC3"/>
    <property type="match status" value="1"/>
</dbReference>
<keyword evidence="2" id="KW-0862">Zinc</keyword>
<feature type="compositionally biased region" description="Acidic residues" evidence="4">
    <location>
        <begin position="198"/>
        <end position="209"/>
    </location>
</feature>
<feature type="region of interest" description="Disordered" evidence="4">
    <location>
        <begin position="722"/>
        <end position="791"/>
    </location>
</feature>
<feature type="compositionally biased region" description="Polar residues" evidence="4">
    <location>
        <begin position="1018"/>
        <end position="1033"/>
    </location>
</feature>
<feature type="compositionally biased region" description="Basic and acidic residues" evidence="4">
    <location>
        <begin position="1034"/>
        <end position="1045"/>
    </location>
</feature>
<dbReference type="Pfam" id="PF13639">
    <property type="entry name" value="zf-RING_2"/>
    <property type="match status" value="1"/>
</dbReference>
<keyword evidence="1 3" id="KW-0479">Metal-binding</keyword>
<dbReference type="PROSITE" id="PS50089">
    <property type="entry name" value="ZF_RING_2"/>
    <property type="match status" value="1"/>
</dbReference>
<dbReference type="PANTHER" id="PTHR17550:SF4">
    <property type="entry name" value="E3 UBIQUITIN-PROTEIN LIGASE TTC3"/>
    <property type="match status" value="1"/>
</dbReference>
<evidence type="ECO:0000256" key="4">
    <source>
        <dbReference type="SAM" id="MobiDB-lite"/>
    </source>
</evidence>
<dbReference type="InterPro" id="IPR013083">
    <property type="entry name" value="Znf_RING/FYVE/PHD"/>
</dbReference>
<feature type="compositionally biased region" description="Basic and acidic residues" evidence="4">
    <location>
        <begin position="722"/>
        <end position="753"/>
    </location>
</feature>
<accession>A0A9P0A5C8</accession>
<feature type="region of interest" description="Disordered" evidence="4">
    <location>
        <begin position="343"/>
        <end position="445"/>
    </location>
</feature>
<protein>
    <recommendedName>
        <fullName evidence="5">RING-type domain-containing protein</fullName>
    </recommendedName>
</protein>
<feature type="compositionally biased region" description="Polar residues" evidence="4">
    <location>
        <begin position="1706"/>
        <end position="1720"/>
    </location>
</feature>
<dbReference type="InterPro" id="IPR036612">
    <property type="entry name" value="KH_dom_type_1_sf"/>
</dbReference>
<feature type="compositionally biased region" description="Basic and acidic residues" evidence="4">
    <location>
        <begin position="344"/>
        <end position="357"/>
    </location>
</feature>
<dbReference type="SUPFAM" id="SSF54791">
    <property type="entry name" value="Eukaryotic type KH-domain (KH-domain type I)"/>
    <property type="match status" value="1"/>
</dbReference>
<feature type="compositionally biased region" description="Polar residues" evidence="4">
    <location>
        <begin position="396"/>
        <end position="418"/>
    </location>
</feature>
<dbReference type="GO" id="GO:0008270">
    <property type="term" value="F:zinc ion binding"/>
    <property type="evidence" value="ECO:0007669"/>
    <property type="project" value="UniProtKB-KW"/>
</dbReference>
<evidence type="ECO:0000259" key="5">
    <source>
        <dbReference type="PROSITE" id="PS50089"/>
    </source>
</evidence>
<keyword evidence="1 3" id="KW-0863">Zinc-finger</keyword>
<feature type="compositionally biased region" description="Low complexity" evidence="4">
    <location>
        <begin position="2075"/>
        <end position="2143"/>
    </location>
</feature>
<dbReference type="Gene3D" id="3.30.40.10">
    <property type="entry name" value="Zinc/RING finger domain, C3HC4 (zinc finger)"/>
    <property type="match status" value="1"/>
</dbReference>
<feature type="compositionally biased region" description="Polar residues" evidence="4">
    <location>
        <begin position="2210"/>
        <end position="2253"/>
    </location>
</feature>
<feature type="compositionally biased region" description="Polar residues" evidence="4">
    <location>
        <begin position="360"/>
        <end position="372"/>
    </location>
</feature>
<dbReference type="Pfam" id="PF19179">
    <property type="entry name" value="TTC3_DZIP3_dom"/>
    <property type="match status" value="1"/>
</dbReference>
<feature type="compositionally biased region" description="Polar residues" evidence="4">
    <location>
        <begin position="2011"/>
        <end position="2022"/>
    </location>
</feature>
<dbReference type="EMBL" id="OU963864">
    <property type="protein sequence ID" value="CAH0386003.1"/>
    <property type="molecule type" value="Genomic_DNA"/>
</dbReference>
<dbReference type="SUPFAM" id="SSF57850">
    <property type="entry name" value="RING/U-box"/>
    <property type="match status" value="1"/>
</dbReference>
<dbReference type="GO" id="GO:0003723">
    <property type="term" value="F:RNA binding"/>
    <property type="evidence" value="ECO:0007669"/>
    <property type="project" value="InterPro"/>
</dbReference>
<dbReference type="SMART" id="SM00184">
    <property type="entry name" value="RING"/>
    <property type="match status" value="1"/>
</dbReference>
<dbReference type="InterPro" id="IPR043866">
    <property type="entry name" value="TTC3/DZIP3_dom"/>
</dbReference>